<dbReference type="RefSeq" id="WP_055148633.1">
    <property type="nucleotide sequence ID" value="NZ_JXSZ01000009.1"/>
</dbReference>
<dbReference type="AlphaFoldDB" id="A0A0P7C1U1"/>
<proteinExistence type="predicted"/>
<dbReference type="PROSITE" id="PS51257">
    <property type="entry name" value="PROKAR_LIPOPROTEIN"/>
    <property type="match status" value="1"/>
</dbReference>
<dbReference type="GO" id="GO:0016702">
    <property type="term" value="F:oxidoreductase activity, acting on single donors with incorporation of molecular oxygen, incorporation of two atoms of oxygen"/>
    <property type="evidence" value="ECO:0007669"/>
    <property type="project" value="InterPro"/>
</dbReference>
<accession>A0A0P7C1U1</accession>
<dbReference type="GO" id="GO:0008199">
    <property type="term" value="F:ferric iron binding"/>
    <property type="evidence" value="ECO:0007669"/>
    <property type="project" value="InterPro"/>
</dbReference>
<reference evidence="3 4" key="1">
    <citation type="submission" date="2015-07" db="EMBL/GenBank/DDBJ databases">
        <title>The draft genome sequence of Leadbetterella sp. JN14-9.</title>
        <authorList>
            <person name="Liu Y."/>
            <person name="Du J."/>
            <person name="Shao Z."/>
        </authorList>
    </citation>
    <scope>NUCLEOTIDE SEQUENCE [LARGE SCALE GENOMIC DNA]</scope>
    <source>
        <strain evidence="3 4">JN14-9</strain>
    </source>
</reference>
<keyword evidence="3" id="KW-0560">Oxidoreductase</keyword>
<dbReference type="EMBL" id="LGTQ01000009">
    <property type="protein sequence ID" value="KPM47993.1"/>
    <property type="molecule type" value="Genomic_DNA"/>
</dbReference>
<feature type="domain" description="Intradiol ring-cleavage dioxygenases" evidence="2">
    <location>
        <begin position="76"/>
        <end position="175"/>
    </location>
</feature>
<dbReference type="PANTHER" id="PTHR34315">
    <property type="match status" value="1"/>
</dbReference>
<organism evidence="3 4">
    <name type="scientific">Jiulongibacter sediminis</name>
    <dbReference type="NCBI Taxonomy" id="1605367"/>
    <lineage>
        <taxon>Bacteria</taxon>
        <taxon>Pseudomonadati</taxon>
        <taxon>Bacteroidota</taxon>
        <taxon>Cytophagia</taxon>
        <taxon>Cytophagales</taxon>
        <taxon>Leadbetterellaceae</taxon>
        <taxon>Jiulongibacter</taxon>
    </lineage>
</organism>
<name>A0A0P7C1U1_9BACT</name>
<dbReference type="InterPro" id="IPR000627">
    <property type="entry name" value="Intradiol_dOase_C"/>
</dbReference>
<comment type="caution">
    <text evidence="3">The sequence shown here is derived from an EMBL/GenBank/DDBJ whole genome shotgun (WGS) entry which is preliminary data.</text>
</comment>
<feature type="region of interest" description="Disordered" evidence="1">
    <location>
        <begin position="35"/>
        <end position="55"/>
    </location>
</feature>
<dbReference type="InterPro" id="IPR015889">
    <property type="entry name" value="Intradiol_dOase_core"/>
</dbReference>
<keyword evidence="4" id="KW-1185">Reference proteome</keyword>
<dbReference type="Gene3D" id="2.60.130.10">
    <property type="entry name" value="Aromatic compound dioxygenase"/>
    <property type="match status" value="1"/>
</dbReference>
<dbReference type="Pfam" id="PF00775">
    <property type="entry name" value="Dioxygenase_C"/>
    <property type="match status" value="1"/>
</dbReference>
<keyword evidence="3" id="KW-0223">Dioxygenase</keyword>
<evidence type="ECO:0000313" key="3">
    <source>
        <dbReference type="EMBL" id="KPM47993.1"/>
    </source>
</evidence>
<gene>
    <name evidence="3" type="ORF">AFM12_12330</name>
</gene>
<dbReference type="OrthoDB" id="9800887at2"/>
<protein>
    <submittedName>
        <fullName evidence="3">Intradiol ring-cleavage dioxygenase</fullName>
    </submittedName>
</protein>
<evidence type="ECO:0000256" key="1">
    <source>
        <dbReference type="SAM" id="MobiDB-lite"/>
    </source>
</evidence>
<dbReference type="SUPFAM" id="SSF49482">
    <property type="entry name" value="Aromatic compound dioxygenase"/>
    <property type="match status" value="1"/>
</dbReference>
<evidence type="ECO:0000313" key="4">
    <source>
        <dbReference type="Proteomes" id="UP000050454"/>
    </source>
</evidence>
<dbReference type="CDD" id="cd03457">
    <property type="entry name" value="intradiol_dioxygenase_like"/>
    <property type="match status" value="1"/>
</dbReference>
<dbReference type="STRING" id="1605367.AFM12_12330"/>
<sequence length="231" mass="25042">MKRKDFIKKGIGFLSAAPVTLACVKNTVNAGENLEANGSTNGSSSENCEVTNSETAGPFPIKNPSNFVYQDITLDRQGVPLEVQLSIKDASNGCEALEGARVDIWHCDSDGNYSQYGGHSNANFLRGRQITDSNGMVVFKTIFPGWYPGRAVHIHVQVFNNSGNSELITQIAFPAEVCDAVFQNATDFYSNGLADTSNERDGIFRDGFENEMASITGSVNEGFVLTHNIEV</sequence>
<evidence type="ECO:0000259" key="2">
    <source>
        <dbReference type="Pfam" id="PF00775"/>
    </source>
</evidence>
<dbReference type="Proteomes" id="UP000050454">
    <property type="component" value="Unassembled WGS sequence"/>
</dbReference>
<dbReference type="PANTHER" id="PTHR34315:SF1">
    <property type="entry name" value="INTRADIOL RING-CLEAVAGE DIOXYGENASES DOMAIN-CONTAINING PROTEIN-RELATED"/>
    <property type="match status" value="1"/>
</dbReference>